<sequence>MVYSASFYYATNKGETPIYFALKQLIIGIAGIILMLIITFKFNYRIFSNMFLAKVLYGISIILSISVMFIGQTVNGATRWLKMGPIQFQPSEIAKIAVVIMLSSYIIKHRKEMNKWKYIVGAWGIILFPTLVVAIENLSSAIVIFFIGLMIMFVSSPKVWYYLAFMGIGACLAVGVYFLAITTEPNEEINIPIVKHILKPYRLDRIRVWKNPWLDPRGKGYQPIQALYAVGSGGVFGRGLGKGVQKQDFLPEPHNDIIFAVICEELGLVGAIILLLGYSILVVRGLSIAIRATDYFGTLVAVGISTMVGIQVLINVAVNTNTIPTTGMQLPLVSYGGTALAILLATLGLLLNISCTSSIKKLSK</sequence>
<name>A0AC61DDP6_9FIRM</name>
<protein>
    <submittedName>
        <fullName evidence="1">Stage V sporulation protein E</fullName>
    </submittedName>
</protein>
<reference evidence="1" key="1">
    <citation type="submission" date="2017-10" db="EMBL/GenBank/DDBJ databases">
        <title>Genome sequence of cellulolytic Lachnospiraceae bacterium XHS1971 isolated from hotspring sediment.</title>
        <authorList>
            <person name="Vasudevan G."/>
            <person name="Joshi A.J."/>
            <person name="Hivarkar S."/>
            <person name="Lanjekar V.B."/>
            <person name="Dhakephalkar P.K."/>
            <person name="Dagar S."/>
        </authorList>
    </citation>
    <scope>NUCLEOTIDE SEQUENCE</scope>
    <source>
        <strain evidence="1">XHS1971</strain>
    </source>
</reference>
<comment type="caution">
    <text evidence="1">The sequence shown here is derived from an EMBL/GenBank/DDBJ whole genome shotgun (WGS) entry which is preliminary data.</text>
</comment>
<dbReference type="Proteomes" id="UP000224460">
    <property type="component" value="Unassembled WGS sequence"/>
</dbReference>
<evidence type="ECO:0000313" key="1">
    <source>
        <dbReference type="EMBL" id="PHV71178.1"/>
    </source>
</evidence>
<keyword evidence="2" id="KW-1185">Reference proteome</keyword>
<accession>A0AC61DDP6</accession>
<evidence type="ECO:0000313" key="2">
    <source>
        <dbReference type="Proteomes" id="UP000224460"/>
    </source>
</evidence>
<gene>
    <name evidence="1" type="ORF">CS063_07105</name>
</gene>
<proteinExistence type="predicted"/>
<organism evidence="1 2">
    <name type="scientific">Sporanaerobium hydrogeniformans</name>
    <dbReference type="NCBI Taxonomy" id="3072179"/>
    <lineage>
        <taxon>Bacteria</taxon>
        <taxon>Bacillati</taxon>
        <taxon>Bacillota</taxon>
        <taxon>Clostridia</taxon>
        <taxon>Lachnospirales</taxon>
        <taxon>Lachnospiraceae</taxon>
        <taxon>Sporanaerobium</taxon>
    </lineage>
</organism>
<dbReference type="EMBL" id="PEDL01000005">
    <property type="protein sequence ID" value="PHV71178.1"/>
    <property type="molecule type" value="Genomic_DNA"/>
</dbReference>